<dbReference type="InterPro" id="IPR015590">
    <property type="entry name" value="Aldehyde_DH_dom"/>
</dbReference>
<dbReference type="FunFam" id="3.40.605.10:FF:000063">
    <property type="entry name" value="Succinate-semialdehyde dehydrogenase, mitochondrial"/>
    <property type="match status" value="1"/>
</dbReference>
<dbReference type="GO" id="GO:0004777">
    <property type="term" value="F:succinate-semialdehyde dehydrogenase (NAD+) activity"/>
    <property type="evidence" value="ECO:0007669"/>
    <property type="project" value="TreeGrafter"/>
</dbReference>
<dbReference type="AlphaFoldDB" id="A0A7S4A8L4"/>
<comment type="pathway">
    <text evidence="1">Amino-acid degradation; 4-aminobutanoate degradation.</text>
</comment>
<evidence type="ECO:0000259" key="4">
    <source>
        <dbReference type="Pfam" id="PF00171"/>
    </source>
</evidence>
<sequence length="532" mass="56284">MSKFLMTPSSKLLGLSSSLIASSVRSFSSTPTTASDALLSLLKDPTLTEWPEDDYSTNEPNFQVFDPASPTTILAEVATRDPKAAIEKCSDALPAWRDETTAAHRASLLTKWSNLMGENADDLATIMTLESGKPLPESYGEVNYAKAFLEYYAAEAIRPTGAGGGFMVPSPFPGTDGGPKGQVMALQQAVGVAGMVAPWNFPLAMITRKVGPALAAGCTAVAKPSELTPLSAIALKNLADRAGIPDGVFELVTASTESTPAVGTEFCTNSIVKKISFTGSTRVGKILMEQSSGTVKRVSMELGGNACFVVFEDADVDEAVNAAMLAKFRNAGQTCVTADRFLIHSSVHDEFVSKFVAKMKTIKVGPGIHPDTQLGPLINVAGVQSITDKVQAALEEGATVYEQISLPEEGSGPHFYPPTVLTNVSSDSDIWKTETFGPVAAIRSFETEEEALDIANDVNVGLASYFFTKDLSRAFSFASKLEVGMVGVNEGIISSTATPFGGVKESGIGTEGSPLGLKEYLETKYIFMKTGK</sequence>
<gene>
    <name evidence="5" type="ORF">PAUS00366_LOCUS88</name>
</gene>
<dbReference type="SUPFAM" id="SSF53720">
    <property type="entry name" value="ALDH-like"/>
    <property type="match status" value="1"/>
</dbReference>
<dbReference type="Pfam" id="PF00171">
    <property type="entry name" value="Aldedh"/>
    <property type="match status" value="1"/>
</dbReference>
<dbReference type="InterPro" id="IPR016162">
    <property type="entry name" value="Ald_DH_N"/>
</dbReference>
<comment type="similarity">
    <text evidence="2">Belongs to the aldehyde dehydrogenase family.</text>
</comment>
<name>A0A7S4A8L4_9STRA</name>
<keyword evidence="3" id="KW-0560">Oxidoreductase</keyword>
<dbReference type="FunFam" id="3.40.309.10:FF:000004">
    <property type="entry name" value="Succinate-semialdehyde dehydrogenase I"/>
    <property type="match status" value="1"/>
</dbReference>
<dbReference type="GO" id="GO:0009450">
    <property type="term" value="P:gamma-aminobutyric acid catabolic process"/>
    <property type="evidence" value="ECO:0007669"/>
    <property type="project" value="TreeGrafter"/>
</dbReference>
<dbReference type="InterPro" id="IPR016161">
    <property type="entry name" value="Ald_DH/histidinol_DH"/>
</dbReference>
<dbReference type="PANTHER" id="PTHR43353">
    <property type="entry name" value="SUCCINATE-SEMIALDEHYDE DEHYDROGENASE, MITOCHONDRIAL"/>
    <property type="match status" value="1"/>
</dbReference>
<evidence type="ECO:0000313" key="5">
    <source>
        <dbReference type="EMBL" id="CAE0707368.1"/>
    </source>
</evidence>
<dbReference type="InterPro" id="IPR016163">
    <property type="entry name" value="Ald_DH_C"/>
</dbReference>
<dbReference type="CDD" id="cd07103">
    <property type="entry name" value="ALDH_F5_SSADH_GabD"/>
    <property type="match status" value="1"/>
</dbReference>
<evidence type="ECO:0000256" key="3">
    <source>
        <dbReference type="ARBA" id="ARBA00023002"/>
    </source>
</evidence>
<proteinExistence type="inferred from homology"/>
<dbReference type="EMBL" id="HBIX01000102">
    <property type="protein sequence ID" value="CAE0707368.1"/>
    <property type="molecule type" value="Transcribed_RNA"/>
</dbReference>
<accession>A0A7S4A8L4</accession>
<dbReference type="InterPro" id="IPR050740">
    <property type="entry name" value="Aldehyde_DH_Superfamily"/>
</dbReference>
<feature type="domain" description="Aldehyde dehydrogenase" evidence="4">
    <location>
        <begin position="60"/>
        <end position="526"/>
    </location>
</feature>
<dbReference type="PANTHER" id="PTHR43353:SF5">
    <property type="entry name" value="SUCCINATE-SEMIALDEHYDE DEHYDROGENASE, MITOCHONDRIAL"/>
    <property type="match status" value="1"/>
</dbReference>
<reference evidence="5" key="1">
    <citation type="submission" date="2021-01" db="EMBL/GenBank/DDBJ databases">
        <authorList>
            <person name="Corre E."/>
            <person name="Pelletier E."/>
            <person name="Niang G."/>
            <person name="Scheremetjew M."/>
            <person name="Finn R."/>
            <person name="Kale V."/>
            <person name="Holt S."/>
            <person name="Cochrane G."/>
            <person name="Meng A."/>
            <person name="Brown T."/>
            <person name="Cohen L."/>
        </authorList>
    </citation>
    <scope>NUCLEOTIDE SEQUENCE</scope>
    <source>
        <strain evidence="5">10249 10 AB</strain>
    </source>
</reference>
<evidence type="ECO:0000256" key="2">
    <source>
        <dbReference type="ARBA" id="ARBA00009986"/>
    </source>
</evidence>
<organism evidence="5">
    <name type="scientific">Pseudo-nitzschia australis</name>
    <dbReference type="NCBI Taxonomy" id="44445"/>
    <lineage>
        <taxon>Eukaryota</taxon>
        <taxon>Sar</taxon>
        <taxon>Stramenopiles</taxon>
        <taxon>Ochrophyta</taxon>
        <taxon>Bacillariophyta</taxon>
        <taxon>Bacillariophyceae</taxon>
        <taxon>Bacillariophycidae</taxon>
        <taxon>Bacillariales</taxon>
        <taxon>Bacillariaceae</taxon>
        <taxon>Pseudo-nitzschia</taxon>
    </lineage>
</organism>
<dbReference type="Gene3D" id="3.40.309.10">
    <property type="entry name" value="Aldehyde Dehydrogenase, Chain A, domain 2"/>
    <property type="match status" value="1"/>
</dbReference>
<evidence type="ECO:0000256" key="1">
    <source>
        <dbReference type="ARBA" id="ARBA00005176"/>
    </source>
</evidence>
<dbReference type="Gene3D" id="3.40.605.10">
    <property type="entry name" value="Aldehyde Dehydrogenase, Chain A, domain 1"/>
    <property type="match status" value="1"/>
</dbReference>
<protein>
    <recommendedName>
        <fullName evidence="4">Aldehyde dehydrogenase domain-containing protein</fullName>
    </recommendedName>
</protein>